<gene>
    <name evidence="2" type="ORF">ASJ80_02750</name>
</gene>
<dbReference type="EMBL" id="LMVM01000033">
    <property type="protein sequence ID" value="PAV03953.1"/>
    <property type="molecule type" value="Genomic_DNA"/>
</dbReference>
<protein>
    <recommendedName>
        <fullName evidence="1">NB-ARC domain-containing protein</fullName>
    </recommendedName>
</protein>
<dbReference type="GO" id="GO:0043531">
    <property type="term" value="F:ADP binding"/>
    <property type="evidence" value="ECO:0007669"/>
    <property type="project" value="InterPro"/>
</dbReference>
<keyword evidence="3" id="KW-1185">Reference proteome</keyword>
<dbReference type="SUPFAM" id="SSF52540">
    <property type="entry name" value="P-loop containing nucleoside triphosphate hydrolases"/>
    <property type="match status" value="1"/>
</dbReference>
<comment type="caution">
    <text evidence="2">The sequence shown here is derived from an EMBL/GenBank/DDBJ whole genome shotgun (WGS) entry which is preliminary data.</text>
</comment>
<evidence type="ECO:0000313" key="3">
    <source>
        <dbReference type="Proteomes" id="UP000217784"/>
    </source>
</evidence>
<accession>A0A2A2H3T1</accession>
<proteinExistence type="predicted"/>
<reference evidence="2 3" key="1">
    <citation type="journal article" date="2017" name="BMC Genomics">
        <title>Genomic analysis of methanogenic archaea reveals a shift towards energy conservation.</title>
        <authorList>
            <person name="Gilmore S.P."/>
            <person name="Henske J.K."/>
            <person name="Sexton J.A."/>
            <person name="Solomon K.V."/>
            <person name="Seppala S."/>
            <person name="Yoo J.I."/>
            <person name="Huyett L.M."/>
            <person name="Pressman A."/>
            <person name="Cogan J.Z."/>
            <person name="Kivenson V."/>
            <person name="Peng X."/>
            <person name="Tan Y."/>
            <person name="Valentine D.L."/>
            <person name="O'Malley M.A."/>
        </authorList>
    </citation>
    <scope>NUCLEOTIDE SEQUENCE [LARGE SCALE GENOMIC DNA]</scope>
    <source>
        <strain evidence="2 3">M.o.H.</strain>
    </source>
</reference>
<sequence>MKKITIICFLGVDGSGKSTLSNYLFNEIEKSYNVSYTWWLEAENSIIRKLIRKIGNSPNSSSKATDYHKKINNKDNLKNKLYKTIYPQIVLLDYIIFGIKKTWIPYISNKNKILIFDRYYYDVILALSEEFDFSKKTKLNVYKLFKRLFPDPDITFVIEVPPEITYLRKEDEIKSIKNAELIKAKYDKIYSLLSPRKTIKIDNTKELDYVKSKIMKITLNNIGEV</sequence>
<dbReference type="Pfam" id="PF00931">
    <property type="entry name" value="NB-ARC"/>
    <property type="match status" value="1"/>
</dbReference>
<feature type="domain" description="NB-ARC" evidence="1">
    <location>
        <begin position="3"/>
        <end position="112"/>
    </location>
</feature>
<dbReference type="AlphaFoldDB" id="A0A2A2H3T1"/>
<evidence type="ECO:0000313" key="2">
    <source>
        <dbReference type="EMBL" id="PAV03953.1"/>
    </source>
</evidence>
<name>A0A2A2H3T1_METBR</name>
<organism evidence="2 3">
    <name type="scientific">Methanobacterium bryantii</name>
    <dbReference type="NCBI Taxonomy" id="2161"/>
    <lineage>
        <taxon>Archaea</taxon>
        <taxon>Methanobacteriati</taxon>
        <taxon>Methanobacteriota</taxon>
        <taxon>Methanomada group</taxon>
        <taxon>Methanobacteria</taxon>
        <taxon>Methanobacteriales</taxon>
        <taxon>Methanobacteriaceae</taxon>
        <taxon>Methanobacterium</taxon>
    </lineage>
</organism>
<evidence type="ECO:0000259" key="1">
    <source>
        <dbReference type="Pfam" id="PF00931"/>
    </source>
</evidence>
<dbReference type="OrthoDB" id="43083at2157"/>
<dbReference type="Gene3D" id="3.40.50.300">
    <property type="entry name" value="P-loop containing nucleotide triphosphate hydrolases"/>
    <property type="match status" value="1"/>
</dbReference>
<dbReference type="InterPro" id="IPR027417">
    <property type="entry name" value="P-loop_NTPase"/>
</dbReference>
<dbReference type="Proteomes" id="UP000217784">
    <property type="component" value="Unassembled WGS sequence"/>
</dbReference>
<dbReference type="InterPro" id="IPR002182">
    <property type="entry name" value="NB-ARC"/>
</dbReference>